<evidence type="ECO:0000313" key="5">
    <source>
        <dbReference type="Proteomes" id="UP001652661"/>
    </source>
</evidence>
<feature type="region of interest" description="Disordered" evidence="3">
    <location>
        <begin position="197"/>
        <end position="218"/>
    </location>
</feature>
<dbReference type="SMART" id="SM00360">
    <property type="entry name" value="RRM"/>
    <property type="match status" value="1"/>
</dbReference>
<dbReference type="PANTHER" id="PTHR16105:SF0">
    <property type="entry name" value="RNA-BINDING REGION-CONTAINING PROTEIN 3"/>
    <property type="match status" value="1"/>
</dbReference>
<keyword evidence="5" id="KW-1185">Reference proteome</keyword>
<feature type="domain" description="RRM" evidence="4">
    <location>
        <begin position="313"/>
        <end position="394"/>
    </location>
</feature>
<organism evidence="5 6">
    <name type="scientific">Drosophila kikkawai</name>
    <name type="common">Fruit fly</name>
    <dbReference type="NCBI Taxonomy" id="30033"/>
    <lineage>
        <taxon>Eukaryota</taxon>
        <taxon>Metazoa</taxon>
        <taxon>Ecdysozoa</taxon>
        <taxon>Arthropoda</taxon>
        <taxon>Hexapoda</taxon>
        <taxon>Insecta</taxon>
        <taxon>Pterygota</taxon>
        <taxon>Neoptera</taxon>
        <taxon>Endopterygota</taxon>
        <taxon>Diptera</taxon>
        <taxon>Brachycera</taxon>
        <taxon>Muscomorpha</taxon>
        <taxon>Ephydroidea</taxon>
        <taxon>Drosophilidae</taxon>
        <taxon>Drosophila</taxon>
        <taxon>Sophophora</taxon>
    </lineage>
</organism>
<accession>A0A6P4JNK8</accession>
<sequence>MAVQSSKLLLKQMPCSLEELAQLIQECRLIVPRTLNSYGRKRALLEYGDLHEAAKALEQLQGLSQQLDKPLNISAFGPRDKPAAGLSNKATQTAKGAAGEVAEKDNQEPEIDKYVRRLYACNNHCDFSQPPPPYLSYSYPPINAEILARIGQQLQVNKGFYNQVLHLMNRMNLEPPFQKRSSNVLMINNHQNVATQTELVPSDPESELESEDDQQAKRQRLLPAAASEKMLKRTRHMLQQAAAQQGSHSNPQTETPKASFKAAKIELKLPETLKPVKETPVKASASIPKKRLTLSELQALPIYKNYKQGEPSNKLYLKNLDKSVDEQQLRELYSRFASPANLDIKVMQQGRMKGQAFVTFLNEASAAEVIAQALSETNGLVWHLKPMIVCYGKQQ</sequence>
<name>A0A6P4JNK8_DROKI</name>
<dbReference type="InterPro" id="IPR012677">
    <property type="entry name" value="Nucleotide-bd_a/b_plait_sf"/>
</dbReference>
<dbReference type="PROSITE" id="PS50102">
    <property type="entry name" value="RRM"/>
    <property type="match status" value="1"/>
</dbReference>
<feature type="region of interest" description="Disordered" evidence="3">
    <location>
        <begin position="82"/>
        <end position="106"/>
    </location>
</feature>
<dbReference type="InterPro" id="IPR045164">
    <property type="entry name" value="RBM41/RNPC3"/>
</dbReference>
<evidence type="ECO:0000256" key="1">
    <source>
        <dbReference type="ARBA" id="ARBA00022884"/>
    </source>
</evidence>
<dbReference type="CDD" id="cd00590">
    <property type="entry name" value="RRM_SF"/>
    <property type="match status" value="1"/>
</dbReference>
<dbReference type="AlphaFoldDB" id="A0A6P4JNK8"/>
<dbReference type="RefSeq" id="XP_017037221.1">
    <property type="nucleotide sequence ID" value="XM_017181732.2"/>
</dbReference>
<feature type="region of interest" description="Disordered" evidence="3">
    <location>
        <begin position="236"/>
        <end position="258"/>
    </location>
</feature>
<dbReference type="Pfam" id="PF00076">
    <property type="entry name" value="RRM_1"/>
    <property type="match status" value="1"/>
</dbReference>
<evidence type="ECO:0000313" key="6">
    <source>
        <dbReference type="RefSeq" id="XP_017037221.1"/>
    </source>
</evidence>
<feature type="compositionally biased region" description="Acidic residues" evidence="3">
    <location>
        <begin position="204"/>
        <end position="213"/>
    </location>
</feature>
<dbReference type="InterPro" id="IPR035979">
    <property type="entry name" value="RBD_domain_sf"/>
</dbReference>
<dbReference type="GO" id="GO:0005689">
    <property type="term" value="C:U12-type spliceosomal complex"/>
    <property type="evidence" value="ECO:0007669"/>
    <property type="project" value="TreeGrafter"/>
</dbReference>
<evidence type="ECO:0000259" key="4">
    <source>
        <dbReference type="PROSITE" id="PS50102"/>
    </source>
</evidence>
<gene>
    <name evidence="6" type="primary">Snp</name>
</gene>
<dbReference type="PANTHER" id="PTHR16105">
    <property type="entry name" value="RNA-BINDING REGION-CONTAINING PROTEIN 3"/>
    <property type="match status" value="1"/>
</dbReference>
<dbReference type="Proteomes" id="UP001652661">
    <property type="component" value="Chromosome 2R"/>
</dbReference>
<keyword evidence="1 2" id="KW-0694">RNA-binding</keyword>
<dbReference type="SUPFAM" id="SSF54928">
    <property type="entry name" value="RNA-binding domain, RBD"/>
    <property type="match status" value="1"/>
</dbReference>
<dbReference type="GO" id="GO:0030626">
    <property type="term" value="F:U12 snRNA binding"/>
    <property type="evidence" value="ECO:0007669"/>
    <property type="project" value="TreeGrafter"/>
</dbReference>
<protein>
    <submittedName>
        <fullName evidence="6">Uncharacterized protein Snp isoform X1</fullName>
    </submittedName>
</protein>
<dbReference type="GO" id="GO:0000398">
    <property type="term" value="P:mRNA splicing, via spliceosome"/>
    <property type="evidence" value="ECO:0007669"/>
    <property type="project" value="TreeGrafter"/>
</dbReference>
<dbReference type="FunFam" id="3.30.70.330:FF:001022">
    <property type="entry name" value="Uncharacterized protein, isoform C"/>
    <property type="match status" value="1"/>
</dbReference>
<reference evidence="6" key="2">
    <citation type="submission" date="2025-08" db="UniProtKB">
        <authorList>
            <consortium name="RefSeq"/>
        </authorList>
    </citation>
    <scope>IDENTIFICATION</scope>
    <source>
        <strain evidence="6">14028-0561.14</strain>
        <tissue evidence="6">Whole fly</tissue>
    </source>
</reference>
<evidence type="ECO:0000256" key="3">
    <source>
        <dbReference type="SAM" id="MobiDB-lite"/>
    </source>
</evidence>
<reference evidence="5" key="1">
    <citation type="submission" date="2025-05" db="UniProtKB">
        <authorList>
            <consortium name="RefSeq"/>
        </authorList>
    </citation>
    <scope>NUCLEOTIDE SEQUENCE [LARGE SCALE GENOMIC DNA]</scope>
    <source>
        <strain evidence="5">14028-0561.14</strain>
    </source>
</reference>
<proteinExistence type="predicted"/>
<feature type="compositionally biased region" description="Polar residues" evidence="3">
    <location>
        <begin position="241"/>
        <end position="256"/>
    </location>
</feature>
<evidence type="ECO:0000256" key="2">
    <source>
        <dbReference type="PROSITE-ProRule" id="PRU00176"/>
    </source>
</evidence>
<dbReference type="InterPro" id="IPR000504">
    <property type="entry name" value="RRM_dom"/>
</dbReference>
<dbReference type="GO" id="GO:0097157">
    <property type="term" value="F:pre-mRNA intronic binding"/>
    <property type="evidence" value="ECO:0007669"/>
    <property type="project" value="TreeGrafter"/>
</dbReference>
<dbReference type="OrthoDB" id="448399at2759"/>
<dbReference type="Gene3D" id="3.30.70.330">
    <property type="match status" value="1"/>
</dbReference>